<dbReference type="PROSITE" id="PS51257">
    <property type="entry name" value="PROKAR_LIPOPROTEIN"/>
    <property type="match status" value="1"/>
</dbReference>
<feature type="transmembrane region" description="Helical" evidence="1">
    <location>
        <begin position="52"/>
        <end position="70"/>
    </location>
</feature>
<sequence>MLSRTTLSLLAGAALIAVLGGLFGSAPATGGGCLVAFGVLAAQRSVPLRIRVMLCAGLALLGVAVVRYVWDWADPMGGGVDTAELVARIKDPAWQRARFQRDLLVAGCLAAGFGILAGTTVYLSRGRLRAVPVPVAATLMAMVALVLVPVLGSFTNMVVGTAVLVGGYLWVMRRAVRGYGAVPVAVAGSTVLATVVWQAVDLASRNRPRPVEPGVFYAVAVAVDTGPDVELAVEVGLLLLAASAVVLACGRLSRDRA</sequence>
<reference evidence="2 3" key="1">
    <citation type="submission" date="2020-08" db="EMBL/GenBank/DDBJ databases">
        <title>Sequencing the genomes of 1000 actinobacteria strains.</title>
        <authorList>
            <person name="Klenk H.-P."/>
        </authorList>
    </citation>
    <scope>NUCLEOTIDE SEQUENCE [LARGE SCALE GENOMIC DNA]</scope>
    <source>
        <strain evidence="2 3">DSM 45809</strain>
    </source>
</reference>
<evidence type="ECO:0000313" key="2">
    <source>
        <dbReference type="EMBL" id="MBB4742528.1"/>
    </source>
</evidence>
<feature type="transmembrane region" description="Helical" evidence="1">
    <location>
        <begin position="12"/>
        <end position="40"/>
    </location>
</feature>
<proteinExistence type="predicted"/>
<feature type="transmembrane region" description="Helical" evidence="1">
    <location>
        <begin position="130"/>
        <end position="148"/>
    </location>
</feature>
<keyword evidence="1" id="KW-1133">Transmembrane helix</keyword>
<feature type="transmembrane region" description="Helical" evidence="1">
    <location>
        <begin position="178"/>
        <end position="200"/>
    </location>
</feature>
<dbReference type="RefSeq" id="WP_185042881.1">
    <property type="nucleotide sequence ID" value="NZ_BAABFG010000005.1"/>
</dbReference>
<dbReference type="AlphaFoldDB" id="A0A7W7H205"/>
<feature type="transmembrane region" description="Helical" evidence="1">
    <location>
        <begin position="154"/>
        <end position="171"/>
    </location>
</feature>
<organism evidence="2 3">
    <name type="scientific">Actinoplanes octamycinicus</name>
    <dbReference type="NCBI Taxonomy" id="135948"/>
    <lineage>
        <taxon>Bacteria</taxon>
        <taxon>Bacillati</taxon>
        <taxon>Actinomycetota</taxon>
        <taxon>Actinomycetes</taxon>
        <taxon>Micromonosporales</taxon>
        <taxon>Micromonosporaceae</taxon>
        <taxon>Actinoplanes</taxon>
    </lineage>
</organism>
<feature type="transmembrane region" description="Helical" evidence="1">
    <location>
        <begin position="231"/>
        <end position="250"/>
    </location>
</feature>
<gene>
    <name evidence="2" type="ORF">BJY16_005987</name>
</gene>
<evidence type="ECO:0000256" key="1">
    <source>
        <dbReference type="SAM" id="Phobius"/>
    </source>
</evidence>
<dbReference type="EMBL" id="JACHNB010000001">
    <property type="protein sequence ID" value="MBB4742528.1"/>
    <property type="molecule type" value="Genomic_DNA"/>
</dbReference>
<keyword evidence="1" id="KW-0812">Transmembrane</keyword>
<protein>
    <submittedName>
        <fullName evidence="2">Uncharacterized protein</fullName>
    </submittedName>
</protein>
<name>A0A7W7H205_9ACTN</name>
<comment type="caution">
    <text evidence="2">The sequence shown here is derived from an EMBL/GenBank/DDBJ whole genome shotgun (WGS) entry which is preliminary data.</text>
</comment>
<keyword evidence="1" id="KW-0472">Membrane</keyword>
<dbReference type="Proteomes" id="UP000546162">
    <property type="component" value="Unassembled WGS sequence"/>
</dbReference>
<evidence type="ECO:0000313" key="3">
    <source>
        <dbReference type="Proteomes" id="UP000546162"/>
    </source>
</evidence>
<keyword evidence="3" id="KW-1185">Reference proteome</keyword>
<accession>A0A7W7H205</accession>
<feature type="transmembrane region" description="Helical" evidence="1">
    <location>
        <begin position="103"/>
        <end position="123"/>
    </location>
</feature>